<comment type="similarity">
    <text evidence="7">Belongs to the glycosyltransferase 87 family.</text>
</comment>
<feature type="transmembrane region" description="Helical" evidence="9">
    <location>
        <begin position="366"/>
        <end position="384"/>
    </location>
</feature>
<name>U5E319_NOCAS</name>
<evidence type="ECO:0000313" key="10">
    <source>
        <dbReference type="EMBL" id="GAD81762.1"/>
    </source>
</evidence>
<reference evidence="10 11" key="1">
    <citation type="journal article" date="2014" name="BMC Genomics">
        <title>Genome based analysis of type-I polyketide synthase and nonribosomal peptide synthetase gene clusters in seven strains of five representative Nocardia species.</title>
        <authorList>
            <person name="Komaki H."/>
            <person name="Ichikawa N."/>
            <person name="Hosoyama A."/>
            <person name="Takahashi-Nakaguchi A."/>
            <person name="Matsuzawa T."/>
            <person name="Suzuki K."/>
            <person name="Fujita N."/>
            <person name="Gonoi T."/>
        </authorList>
    </citation>
    <scope>NUCLEOTIDE SEQUENCE [LARGE SCALE GENOMIC DNA]</scope>
    <source>
        <strain evidence="10 11">NBRC 15531</strain>
    </source>
</reference>
<keyword evidence="3" id="KW-0808">Transferase</keyword>
<feature type="transmembrane region" description="Helical" evidence="9">
    <location>
        <begin position="174"/>
        <end position="195"/>
    </location>
</feature>
<keyword evidence="11" id="KW-1185">Reference proteome</keyword>
<dbReference type="Pfam" id="PF09594">
    <property type="entry name" value="GT87"/>
    <property type="match status" value="1"/>
</dbReference>
<dbReference type="RefSeq" id="WP_019048377.1">
    <property type="nucleotide sequence ID" value="NZ_BAFO02000005.1"/>
</dbReference>
<feature type="transmembrane region" description="Helical" evidence="9">
    <location>
        <begin position="202"/>
        <end position="220"/>
    </location>
</feature>
<evidence type="ECO:0000256" key="4">
    <source>
        <dbReference type="ARBA" id="ARBA00022692"/>
    </source>
</evidence>
<protein>
    <submittedName>
        <fullName evidence="10">Arabinosyltransferase AftC</fullName>
    </submittedName>
</protein>
<evidence type="ECO:0000256" key="8">
    <source>
        <dbReference type="SAM" id="MobiDB-lite"/>
    </source>
</evidence>
<dbReference type="OrthoDB" id="5175994at2"/>
<sequence>MRGKVLDLVDPAPGQLVRLVMWPLALVVAADMVFQKALPGHHTNDFKPVYTALDAFLRHEPVYTANLSSVDPHYLYPPGGTLLLAPIGLFDEATGRIVFLVVNLLAAVLAVHLLLRMFGYSLRSPLAPVAYFALFLSEALVNTLTFGNVNGIFFLAEVGFLTLLLQRRDVTAGVVLGLTIAIKPILAPLLLLAVVRRQWSTVVIAGVLPIAATALAWPLAVDPGRYFVHNLPYSLQVRDYYNSSISGFATYYDIPPMATLLVRGLVGVTVAISLWLLWHYYRNQELFFVATASGVLLTAEFALSSLGQQYYSMFLIPFLFTVVMKSSLLRNWPAWLAIFAFTTYETWLLFRWPAFGRNLEYSRATFGWTLLLIIVCCVLVDRYLAARREHRLTSGIDPTHPAPDFPTPDRHPIDRHPELPPRRPSTPPDQSPGIVAAEAIAYTDTD</sequence>
<dbReference type="EMBL" id="BAFO02000005">
    <property type="protein sequence ID" value="GAD81762.1"/>
    <property type="molecule type" value="Genomic_DNA"/>
</dbReference>
<comment type="subcellular location">
    <subcellularLocation>
        <location evidence="1">Cell membrane</location>
        <topology evidence="1">Multi-pass membrane protein</topology>
    </subcellularLocation>
</comment>
<proteinExistence type="inferred from homology"/>
<feature type="transmembrane region" description="Helical" evidence="9">
    <location>
        <begin position="335"/>
        <end position="354"/>
    </location>
</feature>
<dbReference type="eggNOG" id="ENOG5033U55">
    <property type="taxonomic scope" value="Bacteria"/>
</dbReference>
<evidence type="ECO:0000256" key="3">
    <source>
        <dbReference type="ARBA" id="ARBA00022679"/>
    </source>
</evidence>
<evidence type="ECO:0000256" key="6">
    <source>
        <dbReference type="ARBA" id="ARBA00023136"/>
    </source>
</evidence>
<feature type="transmembrane region" description="Helical" evidence="9">
    <location>
        <begin position="260"/>
        <end position="278"/>
    </location>
</feature>
<feature type="region of interest" description="Disordered" evidence="8">
    <location>
        <begin position="395"/>
        <end position="446"/>
    </location>
</feature>
<feature type="transmembrane region" description="Helical" evidence="9">
    <location>
        <begin position="97"/>
        <end position="118"/>
    </location>
</feature>
<keyword evidence="2" id="KW-1003">Cell membrane</keyword>
<evidence type="ECO:0000256" key="1">
    <source>
        <dbReference type="ARBA" id="ARBA00004651"/>
    </source>
</evidence>
<feature type="transmembrane region" description="Helical" evidence="9">
    <location>
        <begin position="310"/>
        <end position="328"/>
    </location>
</feature>
<feature type="transmembrane region" description="Helical" evidence="9">
    <location>
        <begin position="130"/>
        <end position="154"/>
    </location>
</feature>
<keyword evidence="4 9" id="KW-0812">Transmembrane</keyword>
<dbReference type="STRING" id="1824.SAMN05444423_10795"/>
<evidence type="ECO:0000256" key="9">
    <source>
        <dbReference type="SAM" id="Phobius"/>
    </source>
</evidence>
<dbReference type="GO" id="GO:0016758">
    <property type="term" value="F:hexosyltransferase activity"/>
    <property type="evidence" value="ECO:0007669"/>
    <property type="project" value="InterPro"/>
</dbReference>
<gene>
    <name evidence="10" type="primary">aftC</name>
    <name evidence="10" type="ORF">NCAST_05_01970</name>
</gene>
<dbReference type="GO" id="GO:0005886">
    <property type="term" value="C:plasma membrane"/>
    <property type="evidence" value="ECO:0007669"/>
    <property type="project" value="UniProtKB-SubCell"/>
</dbReference>
<keyword evidence="6 9" id="KW-0472">Membrane</keyword>
<dbReference type="Proteomes" id="UP000017048">
    <property type="component" value="Unassembled WGS sequence"/>
</dbReference>
<organism evidence="10 11">
    <name type="scientific">Nocardia asteroides NBRC 15531</name>
    <dbReference type="NCBI Taxonomy" id="1110697"/>
    <lineage>
        <taxon>Bacteria</taxon>
        <taxon>Bacillati</taxon>
        <taxon>Actinomycetota</taxon>
        <taxon>Actinomycetes</taxon>
        <taxon>Mycobacteriales</taxon>
        <taxon>Nocardiaceae</taxon>
        <taxon>Nocardia</taxon>
    </lineage>
</organism>
<evidence type="ECO:0000313" key="11">
    <source>
        <dbReference type="Proteomes" id="UP000017048"/>
    </source>
</evidence>
<feature type="compositionally biased region" description="Basic and acidic residues" evidence="8">
    <location>
        <begin position="407"/>
        <end position="421"/>
    </location>
</feature>
<evidence type="ECO:0000256" key="7">
    <source>
        <dbReference type="ARBA" id="ARBA00024033"/>
    </source>
</evidence>
<keyword evidence="5 9" id="KW-1133">Transmembrane helix</keyword>
<dbReference type="AlphaFoldDB" id="U5E319"/>
<dbReference type="GeneID" id="91518955"/>
<accession>U5E319</accession>
<evidence type="ECO:0000256" key="2">
    <source>
        <dbReference type="ARBA" id="ARBA00022475"/>
    </source>
</evidence>
<comment type="caution">
    <text evidence="10">The sequence shown here is derived from an EMBL/GenBank/DDBJ whole genome shotgun (WGS) entry which is preliminary data.</text>
</comment>
<evidence type="ECO:0000256" key="5">
    <source>
        <dbReference type="ARBA" id="ARBA00022989"/>
    </source>
</evidence>
<dbReference type="InterPro" id="IPR018584">
    <property type="entry name" value="GT87"/>
</dbReference>